<dbReference type="Proteomes" id="UP001604336">
    <property type="component" value="Unassembled WGS sequence"/>
</dbReference>
<dbReference type="AlphaFoldDB" id="A0ABD1V2E0"/>
<name>A0ABD1V2E0_9LAMI</name>
<dbReference type="InterPro" id="IPR002156">
    <property type="entry name" value="RNaseH_domain"/>
</dbReference>
<protein>
    <submittedName>
        <fullName evidence="3">Ribonuclease H protein</fullName>
    </submittedName>
</protein>
<dbReference type="PANTHER" id="PTHR47723">
    <property type="entry name" value="OS05G0353850 PROTEIN"/>
    <property type="match status" value="1"/>
</dbReference>
<feature type="signal peptide" evidence="1">
    <location>
        <begin position="1"/>
        <end position="29"/>
    </location>
</feature>
<evidence type="ECO:0000259" key="2">
    <source>
        <dbReference type="Pfam" id="PF13456"/>
    </source>
</evidence>
<dbReference type="InterPro" id="IPR036397">
    <property type="entry name" value="RNaseH_sf"/>
</dbReference>
<dbReference type="EMBL" id="JBFOLK010000002">
    <property type="protein sequence ID" value="KAL2531469.1"/>
    <property type="molecule type" value="Genomic_DNA"/>
</dbReference>
<feature type="chain" id="PRO_5044767577" evidence="1">
    <location>
        <begin position="30"/>
        <end position="212"/>
    </location>
</feature>
<accession>A0ABD1V2E0</accession>
<dbReference type="Pfam" id="PF13456">
    <property type="entry name" value="RVT_3"/>
    <property type="match status" value="1"/>
</dbReference>
<organism evidence="3 4">
    <name type="scientific">Abeliophyllum distichum</name>
    <dbReference type="NCBI Taxonomy" id="126358"/>
    <lineage>
        <taxon>Eukaryota</taxon>
        <taxon>Viridiplantae</taxon>
        <taxon>Streptophyta</taxon>
        <taxon>Embryophyta</taxon>
        <taxon>Tracheophyta</taxon>
        <taxon>Spermatophyta</taxon>
        <taxon>Magnoliopsida</taxon>
        <taxon>eudicotyledons</taxon>
        <taxon>Gunneridae</taxon>
        <taxon>Pentapetalae</taxon>
        <taxon>asterids</taxon>
        <taxon>lamiids</taxon>
        <taxon>Lamiales</taxon>
        <taxon>Oleaceae</taxon>
        <taxon>Forsythieae</taxon>
        <taxon>Abeliophyllum</taxon>
    </lineage>
</organism>
<dbReference type="Gene3D" id="3.30.420.10">
    <property type="entry name" value="Ribonuclease H-like superfamily/Ribonuclease H"/>
    <property type="match status" value="1"/>
</dbReference>
<keyword evidence="1" id="KW-0732">Signal</keyword>
<comment type="caution">
    <text evidence="3">The sequence shown here is derived from an EMBL/GenBank/DDBJ whole genome shotgun (WGS) entry which is preliminary data.</text>
</comment>
<feature type="domain" description="RNase H type-1" evidence="2">
    <location>
        <begin position="65"/>
        <end position="176"/>
    </location>
</feature>
<dbReference type="CDD" id="cd06222">
    <property type="entry name" value="RNase_H_like"/>
    <property type="match status" value="1"/>
</dbReference>
<dbReference type="InterPro" id="IPR012337">
    <property type="entry name" value="RNaseH-like_sf"/>
</dbReference>
<sequence length="212" mass="24307">MKRMQLDMLVMQLEIIIWIVLLLSTSNQSARSGRSEYELYHQFTVELGMRSLAKGSAKLGYSKINTDGCVKYEFASRGGIIRDSLGQCVHAFFSLYRKCPILEAELRAILAQRIVLSDLWIESDSTLAIHCIIRGGGPWSIQATLRHIRHLLAFNRDTISHIFREGNQVVNLLASKGWNRHCNFEYSAKDLPQRYRSLIHIDRHGLPTHRSL</sequence>
<evidence type="ECO:0000256" key="1">
    <source>
        <dbReference type="SAM" id="SignalP"/>
    </source>
</evidence>
<dbReference type="PANTHER" id="PTHR47723:SF19">
    <property type="entry name" value="POLYNUCLEOTIDYL TRANSFERASE, RIBONUCLEASE H-LIKE SUPERFAMILY PROTEIN"/>
    <property type="match status" value="1"/>
</dbReference>
<dbReference type="InterPro" id="IPR053151">
    <property type="entry name" value="RNase_H-like"/>
</dbReference>
<evidence type="ECO:0000313" key="3">
    <source>
        <dbReference type="EMBL" id="KAL2531469.1"/>
    </source>
</evidence>
<reference evidence="4" key="1">
    <citation type="submission" date="2024-07" db="EMBL/GenBank/DDBJ databases">
        <title>Two chromosome-level genome assemblies of Korean endemic species Abeliophyllum distichum and Forsythia ovata (Oleaceae).</title>
        <authorList>
            <person name="Jang H."/>
        </authorList>
    </citation>
    <scope>NUCLEOTIDE SEQUENCE [LARGE SCALE GENOMIC DNA]</scope>
</reference>
<dbReference type="InterPro" id="IPR044730">
    <property type="entry name" value="RNase_H-like_dom_plant"/>
</dbReference>
<proteinExistence type="predicted"/>
<gene>
    <name evidence="3" type="ORF">Adt_04820</name>
</gene>
<keyword evidence="4" id="KW-1185">Reference proteome</keyword>
<dbReference type="SUPFAM" id="SSF53098">
    <property type="entry name" value="Ribonuclease H-like"/>
    <property type="match status" value="1"/>
</dbReference>
<evidence type="ECO:0000313" key="4">
    <source>
        <dbReference type="Proteomes" id="UP001604336"/>
    </source>
</evidence>